<evidence type="ECO:0000256" key="2">
    <source>
        <dbReference type="ARBA" id="ARBA00022771"/>
    </source>
</evidence>
<gene>
    <name evidence="7" type="ORF">LWI29_028698</name>
</gene>
<organism evidence="7 8">
    <name type="scientific">Acer saccharum</name>
    <name type="common">Sugar maple</name>
    <dbReference type="NCBI Taxonomy" id="4024"/>
    <lineage>
        <taxon>Eukaryota</taxon>
        <taxon>Viridiplantae</taxon>
        <taxon>Streptophyta</taxon>
        <taxon>Embryophyta</taxon>
        <taxon>Tracheophyta</taxon>
        <taxon>Spermatophyta</taxon>
        <taxon>Magnoliopsida</taxon>
        <taxon>eudicotyledons</taxon>
        <taxon>Gunneridae</taxon>
        <taxon>Pentapetalae</taxon>
        <taxon>rosids</taxon>
        <taxon>malvids</taxon>
        <taxon>Sapindales</taxon>
        <taxon>Sapindaceae</taxon>
        <taxon>Hippocastanoideae</taxon>
        <taxon>Acereae</taxon>
        <taxon>Acer</taxon>
    </lineage>
</organism>
<dbReference type="Proteomes" id="UP001168877">
    <property type="component" value="Unassembled WGS sequence"/>
</dbReference>
<evidence type="ECO:0000256" key="4">
    <source>
        <dbReference type="PROSITE-ProRule" id="PRU00325"/>
    </source>
</evidence>
<dbReference type="InterPro" id="IPR006564">
    <property type="entry name" value="Znf_PMZ"/>
</dbReference>
<dbReference type="AlphaFoldDB" id="A0AA39SZP1"/>
<evidence type="ECO:0000256" key="3">
    <source>
        <dbReference type="ARBA" id="ARBA00022833"/>
    </source>
</evidence>
<reference evidence="7" key="2">
    <citation type="submission" date="2023-06" db="EMBL/GenBank/DDBJ databases">
        <authorList>
            <person name="Swenson N.G."/>
            <person name="Wegrzyn J.L."/>
            <person name="Mcevoy S.L."/>
        </authorList>
    </citation>
    <scope>NUCLEOTIDE SEQUENCE</scope>
    <source>
        <strain evidence="7">NS2018</strain>
        <tissue evidence="7">Leaf</tissue>
    </source>
</reference>
<name>A0AA39SZP1_ACESA</name>
<comment type="caution">
    <text evidence="7">The sequence shown here is derived from an EMBL/GenBank/DDBJ whole genome shotgun (WGS) entry which is preliminary data.</text>
</comment>
<evidence type="ECO:0000313" key="8">
    <source>
        <dbReference type="Proteomes" id="UP001168877"/>
    </source>
</evidence>
<evidence type="ECO:0000259" key="6">
    <source>
        <dbReference type="PROSITE" id="PS50966"/>
    </source>
</evidence>
<dbReference type="Pfam" id="PF04434">
    <property type="entry name" value="SWIM"/>
    <property type="match status" value="1"/>
</dbReference>
<dbReference type="InterPro" id="IPR018289">
    <property type="entry name" value="MULE_transposase_dom"/>
</dbReference>
<keyword evidence="2 4" id="KW-0863">Zinc-finger</keyword>
<sequence>MDTTDFDWKPRFGMEFDSDECAYEFYNSYGRRMGFSIRRDAVAKNKHTGEITSRIFVCCKEGFRPQDKRDVLVIKHRADTRTGCDAKLCIKLDRKKNKFFVNHFVEGHNHPLVMQECSHMLPSQRKLTSSQAIEVDLAEEARLSPKSTYEIMGRQVGGRECLGYTKQDQKNYLRSKRQRKLAYGEAGCVLKYFSDETLKNPSFFHSVQLDNEEQITNIFWADARMIIDYSQFGDVVSFDTTYKINKQNRPFAVFVGLNHHRETIVFGASLMYDETVDSFVWLFQTFLQAMSGKTPKTIFTDQDAAMAKAILQVMPDTYHRLCTWHIMQNALKHMNSVFRGPGGVKNVLSAFMNDIEEEEEFLTTWSQMLDQYNVHDNNWLSSIFDVRAKWAYAYVRRAWSAGMRSTQLSESFNASLKDYLNSGINVANFFMHFERLVNDKRYKELEAEYDLCYKMVSLKIPCKMLSQAREVYTKAIFEEFQEQFVEAIELVITNCVEDDGKLFYTVDTENSSKKRQVIRESDDSLSCSCRMFEIKGVLCSHVIIVLRERMSIKEIPISYILKRWTKQARVESVQDMHGHSIEADPKLQQTCRYRSLCSIFTRISSRASESEKAYNVANEHANNLAKLVENILCLEMEGNIHEKDREPQDLNNEVNCTQDSNLVKAKGLKKKETSKGRRRIKSSLEKALAKRKKLSNRLPHFQASKEVNHF</sequence>
<dbReference type="PROSITE" id="PS50966">
    <property type="entry name" value="ZF_SWIM"/>
    <property type="match status" value="1"/>
</dbReference>
<keyword evidence="1" id="KW-0479">Metal-binding</keyword>
<protein>
    <recommendedName>
        <fullName evidence="6">SWIM-type domain-containing protein</fullName>
    </recommendedName>
</protein>
<feature type="region of interest" description="Disordered" evidence="5">
    <location>
        <begin position="691"/>
        <end position="710"/>
    </location>
</feature>
<dbReference type="InterPro" id="IPR004330">
    <property type="entry name" value="FAR1_DNA_bnd_dom"/>
</dbReference>
<keyword evidence="8" id="KW-1185">Reference proteome</keyword>
<evidence type="ECO:0000256" key="5">
    <source>
        <dbReference type="SAM" id="MobiDB-lite"/>
    </source>
</evidence>
<dbReference type="PANTHER" id="PTHR47718">
    <property type="entry name" value="OS01G0519700 PROTEIN"/>
    <property type="match status" value="1"/>
</dbReference>
<reference evidence="7" key="1">
    <citation type="journal article" date="2022" name="Plant J.">
        <title>Strategies of tolerance reflected in two North American maple genomes.</title>
        <authorList>
            <person name="McEvoy S.L."/>
            <person name="Sezen U.U."/>
            <person name="Trouern-Trend A."/>
            <person name="McMahon S.M."/>
            <person name="Schaberg P.G."/>
            <person name="Yang J."/>
            <person name="Wegrzyn J.L."/>
            <person name="Swenson N.G."/>
        </authorList>
    </citation>
    <scope>NUCLEOTIDE SEQUENCE</scope>
    <source>
        <strain evidence="7">NS2018</strain>
    </source>
</reference>
<dbReference type="Pfam" id="PF03101">
    <property type="entry name" value="FAR1"/>
    <property type="match status" value="1"/>
</dbReference>
<dbReference type="GO" id="GO:0008270">
    <property type="term" value="F:zinc ion binding"/>
    <property type="evidence" value="ECO:0007669"/>
    <property type="project" value="UniProtKB-KW"/>
</dbReference>
<dbReference type="SMART" id="SM00575">
    <property type="entry name" value="ZnF_PMZ"/>
    <property type="match status" value="1"/>
</dbReference>
<dbReference type="Pfam" id="PF10551">
    <property type="entry name" value="MULE"/>
    <property type="match status" value="1"/>
</dbReference>
<feature type="domain" description="SWIM-type" evidence="6">
    <location>
        <begin position="504"/>
        <end position="550"/>
    </location>
</feature>
<dbReference type="EMBL" id="JAUESC010000003">
    <property type="protein sequence ID" value="KAK0601911.1"/>
    <property type="molecule type" value="Genomic_DNA"/>
</dbReference>
<proteinExistence type="predicted"/>
<dbReference type="PANTHER" id="PTHR47718:SF2">
    <property type="entry name" value="PROTEIN FAR1-RELATED SEQUENCE 5-LIKE"/>
    <property type="match status" value="1"/>
</dbReference>
<keyword evidence="3" id="KW-0862">Zinc</keyword>
<accession>A0AA39SZP1</accession>
<dbReference type="InterPro" id="IPR007527">
    <property type="entry name" value="Znf_SWIM"/>
</dbReference>
<evidence type="ECO:0000256" key="1">
    <source>
        <dbReference type="ARBA" id="ARBA00022723"/>
    </source>
</evidence>
<evidence type="ECO:0000313" key="7">
    <source>
        <dbReference type="EMBL" id="KAK0601911.1"/>
    </source>
</evidence>